<proteinExistence type="inferred from homology"/>
<evidence type="ECO:0000256" key="7">
    <source>
        <dbReference type="PIRNR" id="PIRNR000296"/>
    </source>
</evidence>
<evidence type="ECO:0000256" key="8">
    <source>
        <dbReference type="PIRSR" id="PIRSR000296-1"/>
    </source>
</evidence>
<dbReference type="CDD" id="cd08153">
    <property type="entry name" value="srpA_like"/>
    <property type="match status" value="1"/>
</dbReference>
<dbReference type="AlphaFoldDB" id="A0A1M5GWB6"/>
<dbReference type="RefSeq" id="WP_079564391.1">
    <property type="nucleotide sequence ID" value="NZ_LT670818.1"/>
</dbReference>
<dbReference type="InterPro" id="IPR024168">
    <property type="entry name" value="Catalase_SrpA-type_pred"/>
</dbReference>
<evidence type="ECO:0000256" key="2">
    <source>
        <dbReference type="ARBA" id="ARBA00022559"/>
    </source>
</evidence>
<accession>A0A1M5GWB6</accession>
<dbReference type="GO" id="GO:0005737">
    <property type="term" value="C:cytoplasm"/>
    <property type="evidence" value="ECO:0007669"/>
    <property type="project" value="TreeGrafter"/>
</dbReference>
<name>A0A1M5GWB6_9BRAD</name>
<keyword evidence="5 7" id="KW-0560">Oxidoreductase</keyword>
<keyword evidence="2 7" id="KW-0575">Peroxidase</keyword>
<dbReference type="PANTHER" id="PTHR11465:SF9">
    <property type="entry name" value="CATALASE"/>
    <property type="match status" value="1"/>
</dbReference>
<feature type="active site" evidence="8">
    <location>
        <position position="70"/>
    </location>
</feature>
<dbReference type="InterPro" id="IPR020835">
    <property type="entry name" value="Catalase_sf"/>
</dbReference>
<comment type="similarity">
    <text evidence="1 7">Belongs to the catalase family.</text>
</comment>
<feature type="binding site" description="axial binding residue" evidence="9">
    <location>
        <position position="340"/>
    </location>
    <ligand>
        <name>heme</name>
        <dbReference type="ChEBI" id="CHEBI:30413"/>
    </ligand>
    <ligandPart>
        <name>Fe</name>
        <dbReference type="ChEBI" id="CHEBI:18248"/>
    </ligandPart>
</feature>
<dbReference type="SUPFAM" id="SSF56634">
    <property type="entry name" value="Heme-dependent catalase-like"/>
    <property type="match status" value="1"/>
</dbReference>
<evidence type="ECO:0000256" key="9">
    <source>
        <dbReference type="PIRSR" id="PIRSR000296-2"/>
    </source>
</evidence>
<gene>
    <name evidence="11" type="ORF">SAMN05444169_0422</name>
</gene>
<evidence type="ECO:0000313" key="11">
    <source>
        <dbReference type="EMBL" id="SHG08046.1"/>
    </source>
</evidence>
<dbReference type="GO" id="GO:0020037">
    <property type="term" value="F:heme binding"/>
    <property type="evidence" value="ECO:0007669"/>
    <property type="project" value="InterPro"/>
</dbReference>
<dbReference type="PRINTS" id="PR00067">
    <property type="entry name" value="CATALASE"/>
</dbReference>
<dbReference type="PANTHER" id="PTHR11465">
    <property type="entry name" value="CATALASE"/>
    <property type="match status" value="1"/>
</dbReference>
<keyword evidence="3 7" id="KW-0349">Heme</keyword>
<dbReference type="Gene3D" id="2.40.180.10">
    <property type="entry name" value="Catalase core domain"/>
    <property type="match status" value="1"/>
</dbReference>
<evidence type="ECO:0000256" key="4">
    <source>
        <dbReference type="ARBA" id="ARBA00022723"/>
    </source>
</evidence>
<evidence type="ECO:0000256" key="3">
    <source>
        <dbReference type="ARBA" id="ARBA00022617"/>
    </source>
</evidence>
<comment type="function">
    <text evidence="7">Has an organic peroxide-dependent peroxidase activity.</text>
</comment>
<dbReference type="GO" id="GO:0042744">
    <property type="term" value="P:hydrogen peroxide catabolic process"/>
    <property type="evidence" value="ECO:0007669"/>
    <property type="project" value="TreeGrafter"/>
</dbReference>
<dbReference type="PIRSF" id="PIRSF000296">
    <property type="entry name" value="SrpA"/>
    <property type="match status" value="1"/>
</dbReference>
<evidence type="ECO:0000259" key="10">
    <source>
        <dbReference type="SMART" id="SM01060"/>
    </source>
</evidence>
<sequence length="351" mass="38114">MSDENKGRAVLGMVAGDAVQAVAPSSLIWPAAGPAPNGEAAEGAREVTAEQVVNALEGVYGVNRGKRRNHTKGFGALGSFVGAPEAAAYSRSALFSGHEIEVVARFSVAGGDPEASDSERSARGLGLEFRLPGGGLHHITMLHTPMFFATIPKTFLDKFLALKPAPATGKPDPEKIKAFLDAHPDNTSQFHFLETNNPPANYANCAFYGIHTFKFVNKDGKVTMVRWRFAPHDGERPLSDTDLKSAPRDFLEQAFLARIQQGPVRWDMLVTIGQPGDPEDDPTVLWPSDRKEVKAGTLTLFSAMPDEKAESYEISFDPLMMADGIEPTNDPVLLFRSPAYSVSYARRSRDL</sequence>
<dbReference type="GO" id="GO:0042542">
    <property type="term" value="P:response to hydrogen peroxide"/>
    <property type="evidence" value="ECO:0007669"/>
    <property type="project" value="TreeGrafter"/>
</dbReference>
<dbReference type="InterPro" id="IPR011614">
    <property type="entry name" value="Catalase_core"/>
</dbReference>
<evidence type="ECO:0000256" key="1">
    <source>
        <dbReference type="ARBA" id="ARBA00005329"/>
    </source>
</evidence>
<reference evidence="11 12" key="1">
    <citation type="submission" date="2016-11" db="EMBL/GenBank/DDBJ databases">
        <authorList>
            <person name="Jaros S."/>
            <person name="Januszkiewicz K."/>
            <person name="Wedrychowicz H."/>
        </authorList>
    </citation>
    <scope>NUCLEOTIDE SEQUENCE [LARGE SCALE GENOMIC DNA]</scope>
    <source>
        <strain evidence="11 12">GAS242</strain>
    </source>
</reference>
<dbReference type="GO" id="GO:0004096">
    <property type="term" value="F:catalase activity"/>
    <property type="evidence" value="ECO:0007669"/>
    <property type="project" value="InterPro"/>
</dbReference>
<organism evidence="11 12">
    <name type="scientific">Bradyrhizobium erythrophlei</name>
    <dbReference type="NCBI Taxonomy" id="1437360"/>
    <lineage>
        <taxon>Bacteria</taxon>
        <taxon>Pseudomonadati</taxon>
        <taxon>Pseudomonadota</taxon>
        <taxon>Alphaproteobacteria</taxon>
        <taxon>Hyphomicrobiales</taxon>
        <taxon>Nitrobacteraceae</taxon>
        <taxon>Bradyrhizobium</taxon>
    </lineage>
</organism>
<dbReference type="Proteomes" id="UP000190675">
    <property type="component" value="Chromosome I"/>
</dbReference>
<keyword evidence="4 7" id="KW-0479">Metal-binding</keyword>
<keyword evidence="6 7" id="KW-0408">Iron</keyword>
<dbReference type="Pfam" id="PF00199">
    <property type="entry name" value="Catalase"/>
    <property type="match status" value="1"/>
</dbReference>
<dbReference type="GO" id="GO:0046872">
    <property type="term" value="F:metal ion binding"/>
    <property type="evidence" value="ECO:0007669"/>
    <property type="project" value="UniProtKB-KW"/>
</dbReference>
<evidence type="ECO:0000256" key="5">
    <source>
        <dbReference type="ARBA" id="ARBA00023002"/>
    </source>
</evidence>
<comment type="cofactor">
    <cofactor evidence="7">
        <name>heme</name>
        <dbReference type="ChEBI" id="CHEBI:30413"/>
    </cofactor>
</comment>
<dbReference type="PROSITE" id="PS51402">
    <property type="entry name" value="CATALASE_3"/>
    <property type="match status" value="1"/>
</dbReference>
<dbReference type="EC" id="1.11.1.-" evidence="7"/>
<dbReference type="SMART" id="SM01060">
    <property type="entry name" value="Catalase"/>
    <property type="match status" value="1"/>
</dbReference>
<protein>
    <recommendedName>
        <fullName evidence="7">Catalase-related peroxidase</fullName>
        <ecNumber evidence="7">1.11.1.-</ecNumber>
    </recommendedName>
</protein>
<evidence type="ECO:0000313" key="12">
    <source>
        <dbReference type="Proteomes" id="UP000190675"/>
    </source>
</evidence>
<evidence type="ECO:0000256" key="6">
    <source>
        <dbReference type="ARBA" id="ARBA00023004"/>
    </source>
</evidence>
<feature type="domain" description="Catalase core" evidence="10">
    <location>
        <begin position="31"/>
        <end position="351"/>
    </location>
</feature>
<dbReference type="Gene3D" id="1.20.1280.120">
    <property type="match status" value="1"/>
</dbReference>
<dbReference type="EMBL" id="LT670818">
    <property type="protein sequence ID" value="SHG08046.1"/>
    <property type="molecule type" value="Genomic_DNA"/>
</dbReference>
<dbReference type="InterPro" id="IPR018028">
    <property type="entry name" value="Catalase"/>
</dbReference>